<keyword evidence="1 3" id="KW-0378">Hydrolase</keyword>
<gene>
    <name evidence="3" type="ORF">M0812_22574</name>
</gene>
<dbReference type="AlphaFoldDB" id="A0AAV7YXU8"/>
<dbReference type="SUPFAM" id="SSF53474">
    <property type="entry name" value="alpha/beta-Hydrolases"/>
    <property type="match status" value="1"/>
</dbReference>
<dbReference type="InterPro" id="IPR029058">
    <property type="entry name" value="AB_hydrolase_fold"/>
</dbReference>
<organism evidence="3 4">
    <name type="scientific">Anaeramoeba flamelloides</name>
    <dbReference type="NCBI Taxonomy" id="1746091"/>
    <lineage>
        <taxon>Eukaryota</taxon>
        <taxon>Metamonada</taxon>
        <taxon>Anaeramoebidae</taxon>
        <taxon>Anaeramoeba</taxon>
    </lineage>
</organism>
<accession>A0AAV7YXU8</accession>
<dbReference type="PANTHER" id="PTHR48081:SF8">
    <property type="entry name" value="ALPHA_BETA HYDROLASE FOLD-3 DOMAIN-CONTAINING PROTEIN-RELATED"/>
    <property type="match status" value="1"/>
</dbReference>
<feature type="domain" description="Alpha/beta hydrolase fold-3" evidence="2">
    <location>
        <begin position="102"/>
        <end position="319"/>
    </location>
</feature>
<dbReference type="Proteomes" id="UP001146793">
    <property type="component" value="Unassembled WGS sequence"/>
</dbReference>
<dbReference type="PANTHER" id="PTHR48081">
    <property type="entry name" value="AB HYDROLASE SUPERFAMILY PROTEIN C4A8.06C"/>
    <property type="match status" value="1"/>
</dbReference>
<dbReference type="InterPro" id="IPR013094">
    <property type="entry name" value="AB_hydrolase_3"/>
</dbReference>
<dbReference type="InterPro" id="IPR050300">
    <property type="entry name" value="GDXG_lipolytic_enzyme"/>
</dbReference>
<dbReference type="Gene3D" id="3.40.50.1820">
    <property type="entry name" value="alpha/beta hydrolase"/>
    <property type="match status" value="1"/>
</dbReference>
<name>A0AAV7YXU8_9EUKA</name>
<evidence type="ECO:0000313" key="3">
    <source>
        <dbReference type="EMBL" id="KAJ3433612.1"/>
    </source>
</evidence>
<sequence length="349" mass="40246">MGFLTILFIVLLVYLSYYFLRDYQIDPVTKIKSSLFLLKCELSGMDNSSYLKEKPPPTKKQTKAIKMKGFFCQHYTAVYENKNCSCRVLGKELDGKEKRSLMIYIHGGGFCMGSSGDKRDLTFLSELVEQFPSLIIASVDYSLSPKHEFPVQIGDCVRCIKWLLISEEFPLVGLQDQIDFQKIVLCGSGAGGNLAIACLPLLKQQKICDSILGLILVAPWLFVRPLVKSRFEPRNQYFITEPIIRWCETKYLNSDPSLLWSPQVCPLKSENFLHFPQTLLLTSGRDPLQDEHLMFKKKLKQNNVKIRHTHFEKRVFCFHLNGTKKHRQEAINTIIPFLYSIIYVNKKNK</sequence>
<proteinExistence type="predicted"/>
<dbReference type="GO" id="GO:0016787">
    <property type="term" value="F:hydrolase activity"/>
    <property type="evidence" value="ECO:0007669"/>
    <property type="project" value="UniProtKB-KW"/>
</dbReference>
<protein>
    <submittedName>
        <fullName evidence="3">Ab hydrolase superfamily protein c4a8.06c</fullName>
    </submittedName>
</protein>
<reference evidence="3" key="1">
    <citation type="submission" date="2022-08" db="EMBL/GenBank/DDBJ databases">
        <title>Novel sulphate-reducing endosymbionts in the free-living metamonad Anaeramoeba.</title>
        <authorList>
            <person name="Jerlstrom-Hultqvist J."/>
            <person name="Cepicka I."/>
            <person name="Gallot-Lavallee L."/>
            <person name="Salas-Leiva D."/>
            <person name="Curtis B.A."/>
            <person name="Zahonova K."/>
            <person name="Pipaliya S."/>
            <person name="Dacks J."/>
            <person name="Roger A.J."/>
        </authorList>
    </citation>
    <scope>NUCLEOTIDE SEQUENCE</scope>
    <source>
        <strain evidence="3">Busselton2</strain>
    </source>
</reference>
<evidence type="ECO:0000256" key="1">
    <source>
        <dbReference type="ARBA" id="ARBA00022801"/>
    </source>
</evidence>
<dbReference type="EMBL" id="JANTQA010000047">
    <property type="protein sequence ID" value="KAJ3433612.1"/>
    <property type="molecule type" value="Genomic_DNA"/>
</dbReference>
<comment type="caution">
    <text evidence="3">The sequence shown here is derived from an EMBL/GenBank/DDBJ whole genome shotgun (WGS) entry which is preliminary data.</text>
</comment>
<evidence type="ECO:0000313" key="4">
    <source>
        <dbReference type="Proteomes" id="UP001146793"/>
    </source>
</evidence>
<evidence type="ECO:0000259" key="2">
    <source>
        <dbReference type="Pfam" id="PF07859"/>
    </source>
</evidence>
<dbReference type="Pfam" id="PF07859">
    <property type="entry name" value="Abhydrolase_3"/>
    <property type="match status" value="1"/>
</dbReference>